<gene>
    <name evidence="1" type="ORF">LTS18_010284</name>
</gene>
<protein>
    <submittedName>
        <fullName evidence="1">Uncharacterized protein</fullName>
    </submittedName>
</protein>
<name>A0ACC3DWA7_9PEZI</name>
<evidence type="ECO:0000313" key="1">
    <source>
        <dbReference type="EMBL" id="KAK3081097.1"/>
    </source>
</evidence>
<reference evidence="1" key="1">
    <citation type="submission" date="2024-09" db="EMBL/GenBank/DDBJ databases">
        <title>Black Yeasts Isolated from many extreme environments.</title>
        <authorList>
            <person name="Coleine C."/>
            <person name="Stajich J.E."/>
            <person name="Selbmann L."/>
        </authorList>
    </citation>
    <scope>NUCLEOTIDE SEQUENCE</scope>
    <source>
        <strain evidence="1">CCFEE 5737</strain>
    </source>
</reference>
<accession>A0ACC3DWA7</accession>
<comment type="caution">
    <text evidence="1">The sequence shown here is derived from an EMBL/GenBank/DDBJ whole genome shotgun (WGS) entry which is preliminary data.</text>
</comment>
<dbReference type="EMBL" id="JAWDJW010000286">
    <property type="protein sequence ID" value="KAK3081097.1"/>
    <property type="molecule type" value="Genomic_DNA"/>
</dbReference>
<organism evidence="1 2">
    <name type="scientific">Coniosporium uncinatum</name>
    <dbReference type="NCBI Taxonomy" id="93489"/>
    <lineage>
        <taxon>Eukaryota</taxon>
        <taxon>Fungi</taxon>
        <taxon>Dikarya</taxon>
        <taxon>Ascomycota</taxon>
        <taxon>Pezizomycotina</taxon>
        <taxon>Dothideomycetes</taxon>
        <taxon>Dothideomycetes incertae sedis</taxon>
        <taxon>Coniosporium</taxon>
    </lineage>
</organism>
<evidence type="ECO:0000313" key="2">
    <source>
        <dbReference type="Proteomes" id="UP001186974"/>
    </source>
</evidence>
<keyword evidence="2" id="KW-1185">Reference proteome</keyword>
<proteinExistence type="predicted"/>
<sequence length="447" mass="48622">MYDLLDPRLEMEMNPDFTFPAQSDMPRIAPNFTYDIGPESETLTDERCIAAIVRATPDSTMKEEFLRRAQMLVKGKNSENGNFDMAFLFTHGIPEHMKNGSLVRIHVNLVPVIRFLWQILPDASEEDQKIIEMMNERLKVVAANESKTVQKRLSALSSRQQIWAQLAAKICGDAAIGAFKDAAPNQDLENLLTSLLSEIPISDLGYDGPLDVSSINLQVTATRAIAALAVHAAQGAPQAAVRPATEAAPYMPEMDNATRRRIFDSARAVADRNNAAATFNHILRLSTQNFRLQNELTHTKLRAFYKQREMSEHIQECDDIIGLWQKVIPRILDDPQALLDFFNPSNAGSPASMTRSPGITPSMSSDSLSIGPFSDFCDLGGGPGPSVENSVAGDDDGTDNVNAIANTATTNGEITFGAAFDSEIANGFDTDGGAVADAWANGAETEA</sequence>
<dbReference type="Proteomes" id="UP001186974">
    <property type="component" value="Unassembled WGS sequence"/>
</dbReference>